<evidence type="ECO:0000256" key="1">
    <source>
        <dbReference type="ARBA" id="ARBA00004123"/>
    </source>
</evidence>
<dbReference type="PANTHER" id="PTHR46469">
    <property type="entry name" value="TRANSCRIPTION INITIATION FACTOR TFIID SUBUNIT 8"/>
    <property type="match status" value="1"/>
</dbReference>
<evidence type="ECO:0000256" key="5">
    <source>
        <dbReference type="ARBA" id="ARBA00023163"/>
    </source>
</evidence>
<protein>
    <recommendedName>
        <fullName evidence="3">Transcription initiation factor TFIID subunit 8</fullName>
    </recommendedName>
</protein>
<feature type="region of interest" description="Disordered" evidence="7">
    <location>
        <begin position="296"/>
        <end position="315"/>
    </location>
</feature>
<evidence type="ECO:0000256" key="7">
    <source>
        <dbReference type="SAM" id="MobiDB-lite"/>
    </source>
</evidence>
<sequence length="640" mass="74233">MTEQNDDIQMDGSVEIQEVGSNNRMNHQVLDLFKKSIAVQMRAVDSERTTITGMAMKQLCIFAEEQLDALIDGLHRISLLQRRQSIAMADLDVWLRGYHLSPSSLYKTMEESNYIREKYSNDIKLLEKLLPKEDDAANTAFGRVIPSIERENETTEDFDDIDEDDYELVEYQQQAILQLFKTENISKRLERSRPSWLPSFPPDHTYKYTPSFNNVIHEETVVRQKLVEEGRLSEKALINLMEKFSSVVKKPVAELKQEAQSSIENPSITKEDELNSIDETQAEQEDIVMEDIKKEEVKEEIEPEEKSIKKNEGEVEETTEIKTDIELQKAIETDSKIEDNTTNDLKHEAVEENDKSVNEKKPSELVISEEELAELETKALLYRVENKKTYLIEPLRESLKNGTVKEVFENPTSRIKNFDVEQYAKNRVDLARRRVIDYEYDQLYMNYNPLLKLAKLRDSGVDPNEIQREYRKCMDRTMKRFLNSIPKIKEERKRVHKQAMADKEKRIRERLALIREKKLKSQQEKLRAAKEMEAIEKANTLGILPGEDTNTTLPQGAPLLIDPAHSVLTPQNISDTFTTTKEVVNEKVDIEPTEIDDVKDEELGLFGLISSDEDDYDNIKEEKKRSVTFEIAVSEDEKEI</sequence>
<comment type="caution">
    <text evidence="9">The sequence shown here is derived from an EMBL/GenBank/DDBJ whole genome shotgun (WGS) entry which is preliminary data.</text>
</comment>
<dbReference type="Pfam" id="PF10406">
    <property type="entry name" value="TAF8_C"/>
    <property type="match status" value="1"/>
</dbReference>
<feature type="compositionally biased region" description="Basic and acidic residues" evidence="7">
    <location>
        <begin position="304"/>
        <end position="315"/>
    </location>
</feature>
<proteinExistence type="inferred from homology"/>
<comment type="similarity">
    <text evidence="2">Belongs to the TAF8 family.</text>
</comment>
<evidence type="ECO:0000313" key="10">
    <source>
        <dbReference type="Proteomes" id="UP001623330"/>
    </source>
</evidence>
<name>A0ABR4NXS4_9SACH</name>
<dbReference type="InterPro" id="IPR019473">
    <property type="entry name" value="TFIID_su8_C"/>
</dbReference>
<reference evidence="9 10" key="1">
    <citation type="submission" date="2024-05" db="EMBL/GenBank/DDBJ databases">
        <title>Long read based assembly of the Candida bracarensis genome reveals expanded adhesin content.</title>
        <authorList>
            <person name="Marcet-Houben M."/>
            <person name="Ksiezopolska E."/>
            <person name="Gabaldon T."/>
        </authorList>
    </citation>
    <scope>NUCLEOTIDE SEQUENCE [LARGE SCALE GENOMIC DNA]</scope>
    <source>
        <strain evidence="9 10">CBM6</strain>
    </source>
</reference>
<evidence type="ECO:0000313" key="9">
    <source>
        <dbReference type="EMBL" id="KAL3233654.1"/>
    </source>
</evidence>
<evidence type="ECO:0000256" key="4">
    <source>
        <dbReference type="ARBA" id="ARBA00023015"/>
    </source>
</evidence>
<dbReference type="Proteomes" id="UP001623330">
    <property type="component" value="Unassembled WGS sequence"/>
</dbReference>
<evidence type="ECO:0000259" key="8">
    <source>
        <dbReference type="Pfam" id="PF10406"/>
    </source>
</evidence>
<dbReference type="EMBL" id="JBEVYD010000004">
    <property type="protein sequence ID" value="KAL3233654.1"/>
    <property type="molecule type" value="Genomic_DNA"/>
</dbReference>
<feature type="domain" description="Transcription factor TFIID subunit 8 C-terminal" evidence="8">
    <location>
        <begin position="194"/>
        <end position="240"/>
    </location>
</feature>
<accession>A0ABR4NXS4</accession>
<dbReference type="CDD" id="cd08049">
    <property type="entry name" value="TAF8"/>
    <property type="match status" value="1"/>
</dbReference>
<evidence type="ECO:0000256" key="2">
    <source>
        <dbReference type="ARBA" id="ARBA00008767"/>
    </source>
</evidence>
<keyword evidence="6" id="KW-0539">Nucleus</keyword>
<keyword evidence="4" id="KW-0805">Transcription regulation</keyword>
<organism evidence="9 10">
    <name type="scientific">Nakaseomyces bracarensis</name>
    <dbReference type="NCBI Taxonomy" id="273131"/>
    <lineage>
        <taxon>Eukaryota</taxon>
        <taxon>Fungi</taxon>
        <taxon>Dikarya</taxon>
        <taxon>Ascomycota</taxon>
        <taxon>Saccharomycotina</taxon>
        <taxon>Saccharomycetes</taxon>
        <taxon>Saccharomycetales</taxon>
        <taxon>Saccharomycetaceae</taxon>
        <taxon>Nakaseomyces</taxon>
    </lineage>
</organism>
<evidence type="ECO:0000256" key="3">
    <source>
        <dbReference type="ARBA" id="ARBA00017307"/>
    </source>
</evidence>
<dbReference type="PANTHER" id="PTHR46469:SF1">
    <property type="entry name" value="TRANSCRIPTION INITIATION FACTOR TFIID SUBUNIT 8"/>
    <property type="match status" value="1"/>
</dbReference>
<comment type="subcellular location">
    <subcellularLocation>
        <location evidence="1">Nucleus</location>
    </subcellularLocation>
</comment>
<keyword evidence="5" id="KW-0804">Transcription</keyword>
<evidence type="ECO:0000256" key="6">
    <source>
        <dbReference type="ARBA" id="ARBA00023242"/>
    </source>
</evidence>
<gene>
    <name evidence="9" type="ORF">RNJ44_03694</name>
</gene>
<keyword evidence="10" id="KW-1185">Reference proteome</keyword>
<dbReference type="InterPro" id="IPR037818">
    <property type="entry name" value="TAF8"/>
</dbReference>